<feature type="chain" id="PRO_5010980473" evidence="1">
    <location>
        <begin position="20"/>
        <end position="160"/>
    </location>
</feature>
<evidence type="ECO:0000313" key="3">
    <source>
        <dbReference type="EnsemblMetazoa" id="HelroP177957"/>
    </source>
</evidence>
<dbReference type="RefSeq" id="XP_009024353.1">
    <property type="nucleotide sequence ID" value="XM_009026105.1"/>
</dbReference>
<evidence type="ECO:0000313" key="2">
    <source>
        <dbReference type="EMBL" id="ESN97526.1"/>
    </source>
</evidence>
<dbReference type="EMBL" id="AMQM01006265">
    <property type="status" value="NOT_ANNOTATED_CDS"/>
    <property type="molecule type" value="Genomic_DNA"/>
</dbReference>
<dbReference type="AlphaFoldDB" id="T1FCI6"/>
<reference evidence="4" key="1">
    <citation type="submission" date="2012-12" db="EMBL/GenBank/DDBJ databases">
        <authorList>
            <person name="Hellsten U."/>
            <person name="Grimwood J."/>
            <person name="Chapman J.A."/>
            <person name="Shapiro H."/>
            <person name="Aerts A."/>
            <person name="Otillar R.P."/>
            <person name="Terry A.Y."/>
            <person name="Boore J.L."/>
            <person name="Simakov O."/>
            <person name="Marletaz F."/>
            <person name="Cho S.-J."/>
            <person name="Edsinger-Gonzales E."/>
            <person name="Havlak P."/>
            <person name="Kuo D.-H."/>
            <person name="Larsson T."/>
            <person name="Lv J."/>
            <person name="Arendt D."/>
            <person name="Savage R."/>
            <person name="Osoegawa K."/>
            <person name="de Jong P."/>
            <person name="Lindberg D.R."/>
            <person name="Seaver E.C."/>
            <person name="Weisblat D.A."/>
            <person name="Putnam N.H."/>
            <person name="Grigoriev I.V."/>
            <person name="Rokhsar D.S."/>
        </authorList>
    </citation>
    <scope>NUCLEOTIDE SEQUENCE</scope>
</reference>
<organism evidence="3 4">
    <name type="scientific">Helobdella robusta</name>
    <name type="common">Californian leech</name>
    <dbReference type="NCBI Taxonomy" id="6412"/>
    <lineage>
        <taxon>Eukaryota</taxon>
        <taxon>Metazoa</taxon>
        <taxon>Spiralia</taxon>
        <taxon>Lophotrochozoa</taxon>
        <taxon>Annelida</taxon>
        <taxon>Clitellata</taxon>
        <taxon>Hirudinea</taxon>
        <taxon>Rhynchobdellida</taxon>
        <taxon>Glossiphoniidae</taxon>
        <taxon>Helobdella</taxon>
    </lineage>
</organism>
<dbReference type="GeneID" id="20206535"/>
<evidence type="ECO:0000313" key="4">
    <source>
        <dbReference type="Proteomes" id="UP000015101"/>
    </source>
</evidence>
<accession>T1FCI6</accession>
<dbReference type="EnsemblMetazoa" id="HelroT177957">
    <property type="protein sequence ID" value="HelroP177957"/>
    <property type="gene ID" value="HelroG177957"/>
</dbReference>
<reference evidence="2 4" key="2">
    <citation type="journal article" date="2013" name="Nature">
        <title>Insights into bilaterian evolution from three spiralian genomes.</title>
        <authorList>
            <person name="Simakov O."/>
            <person name="Marletaz F."/>
            <person name="Cho S.J."/>
            <person name="Edsinger-Gonzales E."/>
            <person name="Havlak P."/>
            <person name="Hellsten U."/>
            <person name="Kuo D.H."/>
            <person name="Larsson T."/>
            <person name="Lv J."/>
            <person name="Arendt D."/>
            <person name="Savage R."/>
            <person name="Osoegawa K."/>
            <person name="de Jong P."/>
            <person name="Grimwood J."/>
            <person name="Chapman J.A."/>
            <person name="Shapiro H."/>
            <person name="Aerts A."/>
            <person name="Otillar R.P."/>
            <person name="Terry A.Y."/>
            <person name="Boore J.L."/>
            <person name="Grigoriev I.V."/>
            <person name="Lindberg D.R."/>
            <person name="Seaver E.C."/>
            <person name="Weisblat D.A."/>
            <person name="Putnam N.H."/>
            <person name="Rokhsar D.S."/>
        </authorList>
    </citation>
    <scope>NUCLEOTIDE SEQUENCE</scope>
</reference>
<reference evidence="3" key="3">
    <citation type="submission" date="2015-06" db="UniProtKB">
        <authorList>
            <consortium name="EnsemblMetazoa"/>
        </authorList>
    </citation>
    <scope>IDENTIFICATION</scope>
</reference>
<name>T1FCI6_HELRO</name>
<dbReference type="InParanoid" id="T1FCI6"/>
<gene>
    <name evidence="3" type="primary">20206535</name>
    <name evidence="2" type="ORF">HELRODRAFT_177957</name>
</gene>
<feature type="signal peptide" evidence="1">
    <location>
        <begin position="1"/>
        <end position="19"/>
    </location>
</feature>
<dbReference type="EMBL" id="KB097336">
    <property type="protein sequence ID" value="ESN97526.1"/>
    <property type="molecule type" value="Genomic_DNA"/>
</dbReference>
<proteinExistence type="predicted"/>
<keyword evidence="4" id="KW-1185">Reference proteome</keyword>
<protein>
    <submittedName>
        <fullName evidence="2 3">Uncharacterized protein</fullName>
    </submittedName>
</protein>
<dbReference type="HOGENOM" id="CLU_1654038_0_0_1"/>
<keyword evidence="1" id="KW-0732">Signal</keyword>
<dbReference type="CTD" id="20206535"/>
<dbReference type="KEGG" id="hro:HELRODRAFT_177957"/>
<evidence type="ECO:0000256" key="1">
    <source>
        <dbReference type="SAM" id="SignalP"/>
    </source>
</evidence>
<sequence length="160" mass="18010">MICKCVFLVCSLFLLSGEAENKGPSLELLNNLEKQDLMKALTDSFKEIQDLLQERMAINEKILAHTEIKQEMLNDLENYMNELVESSVGDSHIEVGPAMAFIKKYVAILNKEKAKVSGDQVFDKAWYAGNKKSFAFAKDAIRMVSKEIPVIQSAETSFII</sequence>
<dbReference type="Proteomes" id="UP000015101">
    <property type="component" value="Unassembled WGS sequence"/>
</dbReference>